<name>A0A9W4TAR3_9GLOM</name>
<dbReference type="EMBL" id="CAMKVN010019063">
    <property type="protein sequence ID" value="CAI2198606.1"/>
    <property type="molecule type" value="Genomic_DNA"/>
</dbReference>
<sequence>QITTLLKQNNNLFANNLFKLGYTKVENHYIPIEVSISIRQKAYCIVLPEQDFIKKEINKMLKNDLIQPYESP</sequence>
<accession>A0A9W4TAR3</accession>
<gene>
    <name evidence="1" type="ORF">FWILDA_LOCUS18656</name>
</gene>
<comment type="caution">
    <text evidence="1">The sequence shown here is derived from an EMBL/GenBank/DDBJ whole genome shotgun (WGS) entry which is preliminary data.</text>
</comment>
<dbReference type="Proteomes" id="UP001153678">
    <property type="component" value="Unassembled WGS sequence"/>
</dbReference>
<dbReference type="OrthoDB" id="2448050at2759"/>
<feature type="non-terminal residue" evidence="1">
    <location>
        <position position="1"/>
    </location>
</feature>
<evidence type="ECO:0000313" key="1">
    <source>
        <dbReference type="EMBL" id="CAI2198606.1"/>
    </source>
</evidence>
<organism evidence="1 2">
    <name type="scientific">Funneliformis geosporum</name>
    <dbReference type="NCBI Taxonomy" id="1117311"/>
    <lineage>
        <taxon>Eukaryota</taxon>
        <taxon>Fungi</taxon>
        <taxon>Fungi incertae sedis</taxon>
        <taxon>Mucoromycota</taxon>
        <taxon>Glomeromycotina</taxon>
        <taxon>Glomeromycetes</taxon>
        <taxon>Glomerales</taxon>
        <taxon>Glomeraceae</taxon>
        <taxon>Funneliformis</taxon>
    </lineage>
</organism>
<reference evidence="1" key="1">
    <citation type="submission" date="2022-08" db="EMBL/GenBank/DDBJ databases">
        <authorList>
            <person name="Kallberg Y."/>
            <person name="Tangrot J."/>
            <person name="Rosling A."/>
        </authorList>
    </citation>
    <scope>NUCLEOTIDE SEQUENCE</scope>
    <source>
        <strain evidence="1">Wild A</strain>
    </source>
</reference>
<protein>
    <submittedName>
        <fullName evidence="1">3883_t:CDS:1</fullName>
    </submittedName>
</protein>
<proteinExistence type="predicted"/>
<keyword evidence="2" id="KW-1185">Reference proteome</keyword>
<dbReference type="AlphaFoldDB" id="A0A9W4TAR3"/>
<evidence type="ECO:0000313" key="2">
    <source>
        <dbReference type="Proteomes" id="UP001153678"/>
    </source>
</evidence>